<proteinExistence type="predicted"/>
<organism evidence="1 2">
    <name type="scientific">Racocetra persica</name>
    <dbReference type="NCBI Taxonomy" id="160502"/>
    <lineage>
        <taxon>Eukaryota</taxon>
        <taxon>Fungi</taxon>
        <taxon>Fungi incertae sedis</taxon>
        <taxon>Mucoromycota</taxon>
        <taxon>Glomeromycotina</taxon>
        <taxon>Glomeromycetes</taxon>
        <taxon>Diversisporales</taxon>
        <taxon>Gigasporaceae</taxon>
        <taxon>Racocetra</taxon>
    </lineage>
</organism>
<reference evidence="1" key="1">
    <citation type="submission" date="2021-06" db="EMBL/GenBank/DDBJ databases">
        <authorList>
            <person name="Kallberg Y."/>
            <person name="Tangrot J."/>
            <person name="Rosling A."/>
        </authorList>
    </citation>
    <scope>NUCLEOTIDE SEQUENCE</scope>
    <source>
        <strain evidence="1">MA461A</strain>
    </source>
</reference>
<dbReference type="EMBL" id="CAJVQC010042466">
    <property type="protein sequence ID" value="CAG8775382.1"/>
    <property type="molecule type" value="Genomic_DNA"/>
</dbReference>
<sequence length="99" mass="11481">TAEEDIEVELSDDGWLNEVDKDDTGELSEDKIETSNWYKKIQTAFENITLDIKNKNVNSEVWVRLNSIRFYLQLIKHNHWKMKASKIVADVAGKGVYHA</sequence>
<protein>
    <submittedName>
        <fullName evidence="1">2346_t:CDS:1</fullName>
    </submittedName>
</protein>
<name>A0ACA9R3A8_9GLOM</name>
<feature type="non-terminal residue" evidence="1">
    <location>
        <position position="99"/>
    </location>
</feature>
<dbReference type="Proteomes" id="UP000789920">
    <property type="component" value="Unassembled WGS sequence"/>
</dbReference>
<feature type="non-terminal residue" evidence="1">
    <location>
        <position position="1"/>
    </location>
</feature>
<gene>
    <name evidence="1" type="ORF">RPERSI_LOCUS16902</name>
</gene>
<comment type="caution">
    <text evidence="1">The sequence shown here is derived from an EMBL/GenBank/DDBJ whole genome shotgun (WGS) entry which is preliminary data.</text>
</comment>
<evidence type="ECO:0000313" key="2">
    <source>
        <dbReference type="Proteomes" id="UP000789920"/>
    </source>
</evidence>
<keyword evidence="2" id="KW-1185">Reference proteome</keyword>
<evidence type="ECO:0000313" key="1">
    <source>
        <dbReference type="EMBL" id="CAG8775382.1"/>
    </source>
</evidence>
<accession>A0ACA9R3A8</accession>